<dbReference type="RefSeq" id="WP_110473965.1">
    <property type="nucleotide sequence ID" value="NZ_BMWQ01000001.1"/>
</dbReference>
<sequence length="151" mass="17416">MLKHIIIIVAIGSLLISCNSSDAPKKPNPLLSKSQMSELLYDLYVINGAKSVNRTLLEVNGFKPETYILEKYNIDSTQFADNNIYYAYDAESYKEIVVKVKERLEREKKALEVIRDRESDSLRKRRDSLRKEGDNLKEPLNEESNKTAVFQ</sequence>
<organism evidence="5 6">
    <name type="scientific">Winogradskyella epiphytica</name>
    <dbReference type="NCBI Taxonomy" id="262005"/>
    <lineage>
        <taxon>Bacteria</taxon>
        <taxon>Pseudomonadati</taxon>
        <taxon>Bacteroidota</taxon>
        <taxon>Flavobacteriia</taxon>
        <taxon>Flavobacteriales</taxon>
        <taxon>Flavobacteriaceae</taxon>
        <taxon>Winogradskyella</taxon>
    </lineage>
</organism>
<feature type="chain" id="PRO_5016060212" evidence="3">
    <location>
        <begin position="23"/>
        <end position="151"/>
    </location>
</feature>
<evidence type="ECO:0000259" key="4">
    <source>
        <dbReference type="Pfam" id="PF14129"/>
    </source>
</evidence>
<keyword evidence="3" id="KW-0732">Signal</keyword>
<feature type="compositionally biased region" description="Basic and acidic residues" evidence="2">
    <location>
        <begin position="129"/>
        <end position="145"/>
    </location>
</feature>
<feature type="domain" description="DUF4296" evidence="4">
    <location>
        <begin position="27"/>
        <end position="109"/>
    </location>
</feature>
<evidence type="ECO:0000256" key="1">
    <source>
        <dbReference type="SAM" id="Coils"/>
    </source>
</evidence>
<keyword evidence="1" id="KW-0175">Coiled coil</keyword>
<reference evidence="5 6" key="1">
    <citation type="submission" date="2018-06" db="EMBL/GenBank/DDBJ databases">
        <title>Genomic Encyclopedia of Type Strains, Phase III (KMG-III): the genomes of soil and plant-associated and newly described type strains.</title>
        <authorList>
            <person name="Whitman W."/>
        </authorList>
    </citation>
    <scope>NUCLEOTIDE SEQUENCE [LARGE SCALE GENOMIC DNA]</scope>
    <source>
        <strain evidence="5 6">CECT 7945</strain>
    </source>
</reference>
<protein>
    <submittedName>
        <fullName evidence="5">Uncharacterized protein DUF4296</fullName>
    </submittedName>
</protein>
<dbReference type="OrthoDB" id="1525222at2"/>
<gene>
    <name evidence="5" type="ORF">DFQ11_101438</name>
</gene>
<comment type="caution">
    <text evidence="5">The sequence shown here is derived from an EMBL/GenBank/DDBJ whole genome shotgun (WGS) entry which is preliminary data.</text>
</comment>
<evidence type="ECO:0000313" key="5">
    <source>
        <dbReference type="EMBL" id="PYE83007.1"/>
    </source>
</evidence>
<accession>A0A2V4XW25</accession>
<feature type="signal peptide" evidence="3">
    <location>
        <begin position="1"/>
        <end position="22"/>
    </location>
</feature>
<evidence type="ECO:0000313" key="6">
    <source>
        <dbReference type="Proteomes" id="UP000248054"/>
    </source>
</evidence>
<dbReference type="AlphaFoldDB" id="A0A2V4XW25"/>
<dbReference type="Proteomes" id="UP000248054">
    <property type="component" value="Unassembled WGS sequence"/>
</dbReference>
<name>A0A2V4XW25_9FLAO</name>
<feature type="region of interest" description="Disordered" evidence="2">
    <location>
        <begin position="122"/>
        <end position="151"/>
    </location>
</feature>
<evidence type="ECO:0000256" key="3">
    <source>
        <dbReference type="SAM" id="SignalP"/>
    </source>
</evidence>
<dbReference type="PROSITE" id="PS51257">
    <property type="entry name" value="PROKAR_LIPOPROTEIN"/>
    <property type="match status" value="1"/>
</dbReference>
<feature type="coiled-coil region" evidence="1">
    <location>
        <begin position="90"/>
        <end position="121"/>
    </location>
</feature>
<dbReference type="Pfam" id="PF14129">
    <property type="entry name" value="DUF4296"/>
    <property type="match status" value="1"/>
</dbReference>
<keyword evidence="6" id="KW-1185">Reference proteome</keyword>
<dbReference type="EMBL" id="QJTD01000001">
    <property type="protein sequence ID" value="PYE83007.1"/>
    <property type="molecule type" value="Genomic_DNA"/>
</dbReference>
<evidence type="ECO:0000256" key="2">
    <source>
        <dbReference type="SAM" id="MobiDB-lite"/>
    </source>
</evidence>
<proteinExistence type="predicted"/>
<dbReference type="InterPro" id="IPR025381">
    <property type="entry name" value="DUF4296"/>
</dbReference>